<organism evidence="11 12">
    <name type="scientific">Candidatus Doudnabacteria bacterium Gr01-1014_77</name>
    <dbReference type="NCBI Taxonomy" id="2017133"/>
    <lineage>
        <taxon>Bacteria</taxon>
        <taxon>Candidatus Doudnaibacteriota</taxon>
    </lineage>
</organism>
<dbReference type="PROSITE" id="PS50862">
    <property type="entry name" value="AA_TRNA_LIGASE_II"/>
    <property type="match status" value="1"/>
</dbReference>
<feature type="domain" description="Aminoacyl-transfer RNA synthetases class-II family profile" evidence="10">
    <location>
        <begin position="82"/>
        <end position="470"/>
    </location>
</feature>
<protein>
    <recommendedName>
        <fullName evidence="1">glycine--tRNA ligase</fullName>
        <ecNumber evidence="1">6.1.1.14</ecNumber>
    </recommendedName>
    <alternativeName>
        <fullName evidence="8">Diadenosine tetraphosphate synthetase</fullName>
    </alternativeName>
</protein>
<evidence type="ECO:0000256" key="3">
    <source>
        <dbReference type="ARBA" id="ARBA00022598"/>
    </source>
</evidence>
<dbReference type="InterPro" id="IPR045864">
    <property type="entry name" value="aa-tRNA-synth_II/BPL/LPL"/>
</dbReference>
<dbReference type="GO" id="GO:0004081">
    <property type="term" value="F:bis(5'-nucleosyl)-tetraphosphatase (asymmetrical) activity"/>
    <property type="evidence" value="ECO:0007669"/>
    <property type="project" value="UniProtKB-ARBA"/>
</dbReference>
<dbReference type="AlphaFoldDB" id="A0A554JA81"/>
<dbReference type="FunFam" id="3.40.50.800:FF:000002">
    <property type="entry name" value="Glycine--tRNA ligase"/>
    <property type="match status" value="1"/>
</dbReference>
<dbReference type="InterPro" id="IPR036621">
    <property type="entry name" value="Anticodon-bd_dom_sf"/>
</dbReference>
<dbReference type="Pfam" id="PF00587">
    <property type="entry name" value="tRNA-synt_2b"/>
    <property type="match status" value="1"/>
</dbReference>
<keyword evidence="6" id="KW-0648">Protein biosynthesis</keyword>
<reference evidence="11 12" key="1">
    <citation type="submission" date="2017-07" db="EMBL/GenBank/DDBJ databases">
        <title>Mechanisms for carbon and nitrogen cycling indicate functional differentiation within the Candidate Phyla Radiation.</title>
        <authorList>
            <person name="Danczak R.E."/>
            <person name="Johnston M.D."/>
            <person name="Kenah C."/>
            <person name="Slattery M."/>
            <person name="Wrighton K.C."/>
            <person name="Wilkins M.J."/>
        </authorList>
    </citation>
    <scope>NUCLEOTIDE SEQUENCE [LARGE SCALE GENOMIC DNA]</scope>
    <source>
        <strain evidence="11">Gr01-1014_77</strain>
    </source>
</reference>
<evidence type="ECO:0000256" key="1">
    <source>
        <dbReference type="ARBA" id="ARBA00012829"/>
    </source>
</evidence>
<dbReference type="Pfam" id="PF03129">
    <property type="entry name" value="HGTP_anticodon"/>
    <property type="match status" value="1"/>
</dbReference>
<keyword evidence="5" id="KW-0067">ATP-binding</keyword>
<dbReference type="GO" id="GO:0004820">
    <property type="term" value="F:glycine-tRNA ligase activity"/>
    <property type="evidence" value="ECO:0007669"/>
    <property type="project" value="UniProtKB-EC"/>
</dbReference>
<dbReference type="InterPro" id="IPR027031">
    <property type="entry name" value="Gly-tRNA_synthase/POLG2"/>
</dbReference>
<dbReference type="GO" id="GO:1990742">
    <property type="term" value="C:microvesicle"/>
    <property type="evidence" value="ECO:0007669"/>
    <property type="project" value="UniProtKB-ARBA"/>
</dbReference>
<dbReference type="PANTHER" id="PTHR10745">
    <property type="entry name" value="GLYCYL-TRNA SYNTHETASE/DNA POLYMERASE SUBUNIT GAMMA-2"/>
    <property type="match status" value="1"/>
</dbReference>
<keyword evidence="3" id="KW-0436">Ligase</keyword>
<dbReference type="SUPFAM" id="SSF52954">
    <property type="entry name" value="Class II aaRS ABD-related"/>
    <property type="match status" value="1"/>
</dbReference>
<dbReference type="InterPro" id="IPR002314">
    <property type="entry name" value="aa-tRNA-synt_IIb"/>
</dbReference>
<dbReference type="InterPro" id="IPR004154">
    <property type="entry name" value="Anticodon-bd"/>
</dbReference>
<dbReference type="GO" id="GO:0005524">
    <property type="term" value="F:ATP binding"/>
    <property type="evidence" value="ECO:0007669"/>
    <property type="project" value="UniProtKB-KW"/>
</dbReference>
<evidence type="ECO:0000256" key="8">
    <source>
        <dbReference type="ARBA" id="ARBA00030057"/>
    </source>
</evidence>
<name>A0A554JA81_9BACT</name>
<keyword evidence="7 11" id="KW-0030">Aminoacyl-tRNA synthetase</keyword>
<evidence type="ECO:0000256" key="5">
    <source>
        <dbReference type="ARBA" id="ARBA00022840"/>
    </source>
</evidence>
<dbReference type="Gene3D" id="3.30.930.10">
    <property type="entry name" value="Bira Bifunctional Protein, Domain 2"/>
    <property type="match status" value="1"/>
</dbReference>
<proteinExistence type="predicted"/>
<dbReference type="InterPro" id="IPR006195">
    <property type="entry name" value="aa-tRNA-synth_II"/>
</dbReference>
<gene>
    <name evidence="11" type="ORF">G01um101477_552</name>
</gene>
<sequence>MAFIVKKKIGGNEYYYLNENKRVDGKVKTKTIAYLGKDKKEAEKKAKDILENRKQSDQKSPKPLDLKEAKPVLKSTEISIEELAVFCKRKGFVYQSGEIYGGLAGFYDYGSLGHQLKKNFENVWRKYFLGLNSNFFEIETSEIMSSNVFVASEHLKNFNDIAAKCKKGHIERVDLLMERYTHKKMDGLSDDEWLNLIKENKAVCSTCKSPIEYVGPINMMFPIQLGVGTATTAYLRPETAQGPYVNFKAEFEVARNKLPLGLALIGRAYRNELSPRNLLLRQRAFTQAELQIFFNPAKIEEHEDFEDVKDYELIVMQSNSRDDGVIKTSCNELAKRIPKFYVYYMARVQQFYLDVLKLEEEKFRFFELNDKEKAFYNKYHFDIEVDLPNLGWTELGGVHYRTDHDLKGHQEISKQNLSVMDEETKERFIPHVVELSFGVDRNFQTLLTFAYFYDKERDNIVLRLNPKLSPVKAAILPIVKKDEFEKISRNIFDTLNKEWKVVQDKSGSIGRRYARNDEVGTPFCITIDGESLKKKDVTIRDRDTKKQTRVKISLLKDILRKLIEETLDFDEI</sequence>
<dbReference type="InterPro" id="IPR002315">
    <property type="entry name" value="tRNA-synt_gly"/>
</dbReference>
<evidence type="ECO:0000256" key="2">
    <source>
        <dbReference type="ARBA" id="ARBA00022490"/>
    </source>
</evidence>
<dbReference type="GO" id="GO:0005737">
    <property type="term" value="C:cytoplasm"/>
    <property type="evidence" value="ECO:0007669"/>
    <property type="project" value="InterPro"/>
</dbReference>
<dbReference type="Proteomes" id="UP000319613">
    <property type="component" value="Unassembled WGS sequence"/>
</dbReference>
<evidence type="ECO:0000256" key="9">
    <source>
        <dbReference type="SAM" id="MobiDB-lite"/>
    </source>
</evidence>
<dbReference type="PANTHER" id="PTHR10745:SF0">
    <property type="entry name" value="GLYCINE--TRNA LIGASE"/>
    <property type="match status" value="1"/>
</dbReference>
<dbReference type="EMBL" id="VMFF01000055">
    <property type="protein sequence ID" value="TSC65268.1"/>
    <property type="molecule type" value="Genomic_DNA"/>
</dbReference>
<keyword evidence="2" id="KW-0963">Cytoplasm</keyword>
<evidence type="ECO:0000256" key="4">
    <source>
        <dbReference type="ARBA" id="ARBA00022741"/>
    </source>
</evidence>
<dbReference type="NCBIfam" id="TIGR00389">
    <property type="entry name" value="glyS_dimeric"/>
    <property type="match status" value="1"/>
</dbReference>
<dbReference type="EC" id="6.1.1.14" evidence="1"/>
<dbReference type="PRINTS" id="PR01043">
    <property type="entry name" value="TRNASYNTHGLY"/>
</dbReference>
<dbReference type="GO" id="GO:0006426">
    <property type="term" value="P:glycyl-tRNA aminoacylation"/>
    <property type="evidence" value="ECO:0007669"/>
    <property type="project" value="InterPro"/>
</dbReference>
<keyword evidence="4" id="KW-0547">Nucleotide-binding</keyword>
<dbReference type="NCBIfam" id="NF003211">
    <property type="entry name" value="PRK04173.1"/>
    <property type="match status" value="1"/>
</dbReference>
<feature type="region of interest" description="Disordered" evidence="9">
    <location>
        <begin position="41"/>
        <end position="66"/>
    </location>
</feature>
<evidence type="ECO:0000256" key="6">
    <source>
        <dbReference type="ARBA" id="ARBA00022917"/>
    </source>
</evidence>
<evidence type="ECO:0000313" key="11">
    <source>
        <dbReference type="EMBL" id="TSC65268.1"/>
    </source>
</evidence>
<accession>A0A554JA81</accession>
<dbReference type="GO" id="GO:0015966">
    <property type="term" value="P:diadenosine tetraphosphate biosynthetic process"/>
    <property type="evidence" value="ECO:0007669"/>
    <property type="project" value="UniProtKB-ARBA"/>
</dbReference>
<dbReference type="SUPFAM" id="SSF55681">
    <property type="entry name" value="Class II aaRS and biotin synthetases"/>
    <property type="match status" value="1"/>
</dbReference>
<evidence type="ECO:0000313" key="12">
    <source>
        <dbReference type="Proteomes" id="UP000319613"/>
    </source>
</evidence>
<evidence type="ECO:0000259" key="10">
    <source>
        <dbReference type="PROSITE" id="PS50862"/>
    </source>
</evidence>
<evidence type="ECO:0000256" key="7">
    <source>
        <dbReference type="ARBA" id="ARBA00023146"/>
    </source>
</evidence>
<comment type="caution">
    <text evidence="11">The sequence shown here is derived from an EMBL/GenBank/DDBJ whole genome shotgun (WGS) entry which is preliminary data.</text>
</comment>
<dbReference type="Gene3D" id="3.40.50.800">
    <property type="entry name" value="Anticodon-binding domain"/>
    <property type="match status" value="1"/>
</dbReference>
<dbReference type="GO" id="GO:0070062">
    <property type="term" value="C:extracellular exosome"/>
    <property type="evidence" value="ECO:0007669"/>
    <property type="project" value="UniProtKB-ARBA"/>
</dbReference>